<protein>
    <submittedName>
        <fullName evidence="4">Uncharacterized protein</fullName>
    </submittedName>
</protein>
<evidence type="ECO:0000256" key="1">
    <source>
        <dbReference type="ARBA" id="ARBA00004586"/>
    </source>
</evidence>
<dbReference type="Proteomes" id="UP000631114">
    <property type="component" value="Unassembled WGS sequence"/>
</dbReference>
<organism evidence="4 5">
    <name type="scientific">Coptis chinensis</name>
    <dbReference type="NCBI Taxonomy" id="261450"/>
    <lineage>
        <taxon>Eukaryota</taxon>
        <taxon>Viridiplantae</taxon>
        <taxon>Streptophyta</taxon>
        <taxon>Embryophyta</taxon>
        <taxon>Tracheophyta</taxon>
        <taxon>Spermatophyta</taxon>
        <taxon>Magnoliopsida</taxon>
        <taxon>Ranunculales</taxon>
        <taxon>Ranunculaceae</taxon>
        <taxon>Coptidoideae</taxon>
        <taxon>Coptis</taxon>
    </lineage>
</organism>
<sequence length="119" mass="13288">MLLLIPPELTNLLASKVPLNISFLCYNSATTLPTYQYCPYLRHPKAFLYKNLLTDAECDHLISLAKGKLQKSTVVDNENGTSVPSDIRTSSGCFLYNEDLGLVYKSDVNLQRSKIVVAF</sequence>
<evidence type="ECO:0000256" key="3">
    <source>
        <dbReference type="ARBA" id="ARBA00023004"/>
    </source>
</evidence>
<dbReference type="PANTHER" id="PTHR10869:SF238">
    <property type="entry name" value="PROLYL 4-HYDROXYLASE 6-RELATED"/>
    <property type="match status" value="1"/>
</dbReference>
<name>A0A835HYX2_9MAGN</name>
<dbReference type="EMBL" id="JADFTS010000005">
    <property type="protein sequence ID" value="KAF9607384.1"/>
    <property type="molecule type" value="Genomic_DNA"/>
</dbReference>
<comment type="subcellular location">
    <subcellularLocation>
        <location evidence="1">Endoplasmic reticulum membrane</location>
    </subcellularLocation>
</comment>
<evidence type="ECO:0000313" key="5">
    <source>
        <dbReference type="Proteomes" id="UP000631114"/>
    </source>
</evidence>
<dbReference type="PANTHER" id="PTHR10869">
    <property type="entry name" value="PROLYL 4-HYDROXYLASE ALPHA SUBUNIT"/>
    <property type="match status" value="1"/>
</dbReference>
<evidence type="ECO:0000313" key="4">
    <source>
        <dbReference type="EMBL" id="KAF9607384.1"/>
    </source>
</evidence>
<dbReference type="GO" id="GO:0046872">
    <property type="term" value="F:metal ion binding"/>
    <property type="evidence" value="ECO:0007669"/>
    <property type="project" value="UniProtKB-KW"/>
</dbReference>
<comment type="caution">
    <text evidence="4">The sequence shown here is derived from an EMBL/GenBank/DDBJ whole genome shotgun (WGS) entry which is preliminary data.</text>
</comment>
<dbReference type="OrthoDB" id="420380at2759"/>
<accession>A0A835HYX2</accession>
<gene>
    <name evidence="4" type="ORF">IFM89_034150</name>
</gene>
<proteinExistence type="predicted"/>
<dbReference type="Gene3D" id="2.60.120.620">
    <property type="entry name" value="q2cbj1_9rhob like domain"/>
    <property type="match status" value="1"/>
</dbReference>
<dbReference type="AlphaFoldDB" id="A0A835HYX2"/>
<keyword evidence="3" id="KW-0408">Iron</keyword>
<keyword evidence="2" id="KW-0479">Metal-binding</keyword>
<dbReference type="GO" id="GO:0004656">
    <property type="term" value="F:procollagen-proline 4-dioxygenase activity"/>
    <property type="evidence" value="ECO:0007669"/>
    <property type="project" value="TreeGrafter"/>
</dbReference>
<dbReference type="GO" id="GO:0005789">
    <property type="term" value="C:endoplasmic reticulum membrane"/>
    <property type="evidence" value="ECO:0007669"/>
    <property type="project" value="UniProtKB-SubCell"/>
</dbReference>
<dbReference type="InterPro" id="IPR045054">
    <property type="entry name" value="P4HA-like"/>
</dbReference>
<keyword evidence="5" id="KW-1185">Reference proteome</keyword>
<reference evidence="4 5" key="1">
    <citation type="submission" date="2020-10" db="EMBL/GenBank/DDBJ databases">
        <title>The Coptis chinensis genome and diversification of protoberbering-type alkaloids.</title>
        <authorList>
            <person name="Wang B."/>
            <person name="Shu S."/>
            <person name="Song C."/>
            <person name="Liu Y."/>
        </authorList>
    </citation>
    <scope>NUCLEOTIDE SEQUENCE [LARGE SCALE GENOMIC DNA]</scope>
    <source>
        <strain evidence="4">HL-2020</strain>
        <tissue evidence="4">Leaf</tissue>
    </source>
</reference>
<evidence type="ECO:0000256" key="2">
    <source>
        <dbReference type="ARBA" id="ARBA00022723"/>
    </source>
</evidence>